<feature type="transmembrane region" description="Helical" evidence="1">
    <location>
        <begin position="12"/>
        <end position="31"/>
    </location>
</feature>
<feature type="transmembrane region" description="Helical" evidence="1">
    <location>
        <begin position="111"/>
        <end position="128"/>
    </location>
</feature>
<evidence type="ECO:0008006" key="4">
    <source>
        <dbReference type="Google" id="ProtNLM"/>
    </source>
</evidence>
<dbReference type="AlphaFoldDB" id="A0A1N6DYK5"/>
<keyword evidence="1" id="KW-0472">Membrane</keyword>
<accession>A0A1N6DYK5</accession>
<dbReference type="EMBL" id="FSRC01000001">
    <property type="protein sequence ID" value="SIN75777.1"/>
    <property type="molecule type" value="Genomic_DNA"/>
</dbReference>
<dbReference type="Proteomes" id="UP000185221">
    <property type="component" value="Unassembled WGS sequence"/>
</dbReference>
<feature type="transmembrane region" description="Helical" evidence="1">
    <location>
        <begin position="293"/>
        <end position="311"/>
    </location>
</feature>
<dbReference type="RefSeq" id="WP_074224222.1">
    <property type="nucleotide sequence ID" value="NZ_FSRC01000001.1"/>
</dbReference>
<keyword evidence="1" id="KW-0812">Transmembrane</keyword>
<evidence type="ECO:0000313" key="3">
    <source>
        <dbReference type="Proteomes" id="UP000185221"/>
    </source>
</evidence>
<keyword evidence="3" id="KW-1185">Reference proteome</keyword>
<feature type="transmembrane region" description="Helical" evidence="1">
    <location>
        <begin position="134"/>
        <end position="149"/>
    </location>
</feature>
<feature type="transmembrane region" description="Helical" evidence="1">
    <location>
        <begin position="354"/>
        <end position="383"/>
    </location>
</feature>
<evidence type="ECO:0000313" key="2">
    <source>
        <dbReference type="EMBL" id="SIN75777.1"/>
    </source>
</evidence>
<dbReference type="STRING" id="226505.SAMN05444394_1528"/>
<sequence>MRTDTLLDNRQQDLPLMIGLLFLVGFWWIGFDGITFSDDVYYILAGKSFWEGTMEVNSYHFSSRWGAYIPAGLLGYFFGLDPHIISGFSLLCYLITLLVLYKVLPDKKWTWILTIWFCTHVYFLHFITKVYPDASLVLWVTIIPVAAIYRNQHPVLAGISLVLSLFIGFLTKETIIFLVPFVVLLFLFDLKNKSIQSTFYSSVVASGLLLASLYLTYFWIQFGDPFYRITSINAGHYISEYTYADKGVGAIIERLTITPVTTFVARAYWPWLVFAIPGIYQGMKFRKSFDFEFALAFLCLLLGFWLMSSTLEFYNPIYLNPRHLIILIPILAFLITLGWKYWQNSKKWKMALLSLMVLGIIISAIQGDAKQALFLCALIPVIWIKKRTVQLSILGIVLVLPAIFSIYYQKQLKHYQNLTDTLTESTQSSEEEQYILTNNFIYFSREILLTGSKLSQEKLFPIESLQELNRDLPKEIEVVIYEYYKHAYPKEQADVDLLESWLKMKNYQLESEEKIANLWIRKFQLSTQ</sequence>
<feature type="transmembrane region" description="Helical" evidence="1">
    <location>
        <begin position="389"/>
        <end position="408"/>
    </location>
</feature>
<feature type="transmembrane region" description="Helical" evidence="1">
    <location>
        <begin position="199"/>
        <end position="220"/>
    </location>
</feature>
<name>A0A1N6DYK5_9BACT</name>
<dbReference type="OrthoDB" id="828203at2"/>
<protein>
    <recommendedName>
        <fullName evidence="4">4-amino-4-deoxy-L-arabinose transferase</fullName>
    </recommendedName>
</protein>
<reference evidence="3" key="1">
    <citation type="submission" date="2016-11" db="EMBL/GenBank/DDBJ databases">
        <authorList>
            <person name="Varghese N."/>
            <person name="Submissions S."/>
        </authorList>
    </citation>
    <scope>NUCLEOTIDE SEQUENCE [LARGE SCALE GENOMIC DNA]</scope>
    <source>
        <strain evidence="3">DSM 15292</strain>
    </source>
</reference>
<evidence type="ECO:0000256" key="1">
    <source>
        <dbReference type="SAM" id="Phobius"/>
    </source>
</evidence>
<gene>
    <name evidence="2" type="ORF">SAMN05444394_1528</name>
</gene>
<feature type="transmembrane region" description="Helical" evidence="1">
    <location>
        <begin position="84"/>
        <end position="104"/>
    </location>
</feature>
<feature type="transmembrane region" description="Helical" evidence="1">
    <location>
        <begin position="323"/>
        <end position="342"/>
    </location>
</feature>
<organism evidence="2 3">
    <name type="scientific">Algoriphagus halophilus</name>
    <dbReference type="NCBI Taxonomy" id="226505"/>
    <lineage>
        <taxon>Bacteria</taxon>
        <taxon>Pseudomonadati</taxon>
        <taxon>Bacteroidota</taxon>
        <taxon>Cytophagia</taxon>
        <taxon>Cytophagales</taxon>
        <taxon>Cyclobacteriaceae</taxon>
        <taxon>Algoriphagus</taxon>
    </lineage>
</organism>
<keyword evidence="1" id="KW-1133">Transmembrane helix</keyword>
<feature type="transmembrane region" description="Helical" evidence="1">
    <location>
        <begin position="161"/>
        <end position="187"/>
    </location>
</feature>
<proteinExistence type="predicted"/>